<dbReference type="PANTHER" id="PTHR43574">
    <property type="entry name" value="EPIMERASE-RELATED"/>
    <property type="match status" value="1"/>
</dbReference>
<evidence type="ECO:0000313" key="3">
    <source>
        <dbReference type="EMBL" id="TKW66366.1"/>
    </source>
</evidence>
<comment type="caution">
    <text evidence="3">The sequence shown here is derived from an EMBL/GenBank/DDBJ whole genome shotgun (WGS) entry which is preliminary data.</text>
</comment>
<protein>
    <submittedName>
        <fullName evidence="3">SDR family oxidoreductase</fullName>
    </submittedName>
</protein>
<dbReference type="Proteomes" id="UP000315344">
    <property type="component" value="Unassembled WGS sequence"/>
</dbReference>
<reference evidence="3 4" key="1">
    <citation type="journal article" date="2017" name="Nat. Commun.">
        <title>In situ click chemistry generation of cyclooxygenase-2 inhibitors.</title>
        <authorList>
            <person name="Bhardwaj A."/>
            <person name="Kaur J."/>
            <person name="Wuest M."/>
            <person name="Wuest F."/>
        </authorList>
    </citation>
    <scope>NUCLEOTIDE SEQUENCE [LARGE SCALE GENOMIC DNA]</scope>
    <source>
        <strain evidence="3">S2_012_000_R3_94</strain>
    </source>
</reference>
<dbReference type="Pfam" id="PF01370">
    <property type="entry name" value="Epimerase"/>
    <property type="match status" value="1"/>
</dbReference>
<dbReference type="InterPro" id="IPR001509">
    <property type="entry name" value="Epimerase_deHydtase"/>
</dbReference>
<organism evidence="3 4">
    <name type="scientific">Paracoccus denitrificans</name>
    <dbReference type="NCBI Taxonomy" id="266"/>
    <lineage>
        <taxon>Bacteria</taxon>
        <taxon>Pseudomonadati</taxon>
        <taxon>Pseudomonadota</taxon>
        <taxon>Alphaproteobacteria</taxon>
        <taxon>Rhodobacterales</taxon>
        <taxon>Paracoccaceae</taxon>
        <taxon>Paracoccus</taxon>
    </lineage>
</organism>
<evidence type="ECO:0000313" key="4">
    <source>
        <dbReference type="Proteomes" id="UP000315344"/>
    </source>
</evidence>
<accession>A0A533I477</accession>
<dbReference type="CDD" id="cd05266">
    <property type="entry name" value="SDR_a4"/>
    <property type="match status" value="1"/>
</dbReference>
<evidence type="ECO:0000256" key="1">
    <source>
        <dbReference type="ARBA" id="ARBA00023027"/>
    </source>
</evidence>
<dbReference type="EMBL" id="VAFL01000007">
    <property type="protein sequence ID" value="TKW66366.1"/>
    <property type="molecule type" value="Genomic_DNA"/>
</dbReference>
<proteinExistence type="predicted"/>
<dbReference type="AlphaFoldDB" id="A0A533I477"/>
<evidence type="ECO:0000259" key="2">
    <source>
        <dbReference type="Pfam" id="PF01370"/>
    </source>
</evidence>
<name>A0A533I477_PARDE</name>
<sequence length="288" mass="31041">MQFLIFGHGYTASELTPRLSARGWTVTGTTRTDPDRVAKSGAAALLWPGDHAAVSRAIAAADAILISVAPAPDGAADPVIAEFHAELLAARPRWIGYLSSTNVYGDHGGAWVDETTPATPDMPRAQARLQAEREWSNLSARAGWPLSIFRLAGIYGPGRGPFEKLRRGTARRIVKPGQVFSRIHVEDIAGAILASLDMPAPRGETQILNVCDDQPAPPQDVIAAAANMLCIPVPRAEDFDAAQMSPMARSFYADSKRVRNARMKTDLGYQLRYPDYHSGLAAILDTEG</sequence>
<dbReference type="Gene3D" id="3.40.50.720">
    <property type="entry name" value="NAD(P)-binding Rossmann-like Domain"/>
    <property type="match status" value="1"/>
</dbReference>
<feature type="domain" description="NAD-dependent epimerase/dehydratase" evidence="2">
    <location>
        <begin position="4"/>
        <end position="211"/>
    </location>
</feature>
<gene>
    <name evidence="3" type="ORF">DI616_10420</name>
</gene>
<dbReference type="InterPro" id="IPR036291">
    <property type="entry name" value="NAD(P)-bd_dom_sf"/>
</dbReference>
<dbReference type="SUPFAM" id="SSF51735">
    <property type="entry name" value="NAD(P)-binding Rossmann-fold domains"/>
    <property type="match status" value="1"/>
</dbReference>
<keyword evidence="1" id="KW-0520">NAD</keyword>